<keyword evidence="5" id="KW-0653">Protein transport</keyword>
<dbReference type="PANTHER" id="PTHR30371:SF0">
    <property type="entry name" value="SEC-INDEPENDENT PROTEIN TRANSLOCASE PROTEIN TATC, CHLOROPLASTIC-RELATED"/>
    <property type="match status" value="1"/>
</dbReference>
<feature type="transmembrane region" description="Helical" evidence="5">
    <location>
        <begin position="99"/>
        <end position="126"/>
    </location>
</feature>
<keyword evidence="7" id="KW-1185">Reference proteome</keyword>
<dbReference type="GO" id="GO:0033281">
    <property type="term" value="C:TAT protein transport complex"/>
    <property type="evidence" value="ECO:0007669"/>
    <property type="project" value="UniProtKB-UniRule"/>
</dbReference>
<feature type="transmembrane region" description="Helical" evidence="5">
    <location>
        <begin position="212"/>
        <end position="231"/>
    </location>
</feature>
<keyword evidence="3 5" id="KW-1133">Transmembrane helix</keyword>
<gene>
    <name evidence="5" type="primary">tatC</name>
    <name evidence="6" type="ordered locus">Despr_2928</name>
</gene>
<keyword evidence="5" id="KW-0997">Cell inner membrane</keyword>
<dbReference type="Pfam" id="PF00902">
    <property type="entry name" value="TatC"/>
    <property type="match status" value="1"/>
</dbReference>
<dbReference type="PANTHER" id="PTHR30371">
    <property type="entry name" value="SEC-INDEPENDENT PROTEIN TRANSLOCASE PROTEIN TATC"/>
    <property type="match status" value="1"/>
</dbReference>
<feature type="transmembrane region" description="Helical" evidence="5">
    <location>
        <begin position="187"/>
        <end position="206"/>
    </location>
</feature>
<dbReference type="GO" id="GO:0009977">
    <property type="term" value="F:proton motive force dependent protein transmembrane transporter activity"/>
    <property type="evidence" value="ECO:0007669"/>
    <property type="project" value="TreeGrafter"/>
</dbReference>
<dbReference type="Proteomes" id="UP000006365">
    <property type="component" value="Chromosome"/>
</dbReference>
<dbReference type="EMBL" id="CP002364">
    <property type="protein sequence ID" value="ADW19061.1"/>
    <property type="molecule type" value="Genomic_DNA"/>
</dbReference>
<comment type="function">
    <text evidence="5">Part of the twin-arginine translocation (Tat) system that transports large folded proteins containing a characteristic twin-arginine motif in their signal peptide across membranes.</text>
</comment>
<feature type="transmembrane region" description="Helical" evidence="5">
    <location>
        <begin position="61"/>
        <end position="87"/>
    </location>
</feature>
<dbReference type="PRINTS" id="PR01840">
    <property type="entry name" value="TATCFAMILY"/>
</dbReference>
<dbReference type="GO" id="GO:0043953">
    <property type="term" value="P:protein transport by the Tat complex"/>
    <property type="evidence" value="ECO:0007669"/>
    <property type="project" value="UniProtKB-UniRule"/>
</dbReference>
<feature type="transmembrane region" description="Helical" evidence="5">
    <location>
        <begin position="146"/>
        <end position="175"/>
    </location>
</feature>
<evidence type="ECO:0000256" key="1">
    <source>
        <dbReference type="ARBA" id="ARBA00004141"/>
    </source>
</evidence>
<dbReference type="KEGG" id="dpr:Despr_2928"/>
<evidence type="ECO:0000313" key="7">
    <source>
        <dbReference type="Proteomes" id="UP000006365"/>
    </source>
</evidence>
<organism evidence="6 7">
    <name type="scientific">Desulfobulbus propionicus (strain ATCC 33891 / DSM 2032 / VKM B-1956 / 1pr3)</name>
    <dbReference type="NCBI Taxonomy" id="577650"/>
    <lineage>
        <taxon>Bacteria</taxon>
        <taxon>Pseudomonadati</taxon>
        <taxon>Thermodesulfobacteriota</taxon>
        <taxon>Desulfobulbia</taxon>
        <taxon>Desulfobulbales</taxon>
        <taxon>Desulfobulbaceae</taxon>
        <taxon>Desulfobulbus</taxon>
    </lineage>
</organism>
<evidence type="ECO:0000256" key="3">
    <source>
        <dbReference type="ARBA" id="ARBA00022989"/>
    </source>
</evidence>
<comment type="subunit">
    <text evidence="5">Forms a complex with TatA.</text>
</comment>
<dbReference type="InterPro" id="IPR002033">
    <property type="entry name" value="TatC"/>
</dbReference>
<keyword evidence="5" id="KW-0813">Transport</keyword>
<feature type="transmembrane region" description="Helical" evidence="5">
    <location>
        <begin position="21"/>
        <end position="41"/>
    </location>
</feature>
<comment type="similarity">
    <text evidence="5">Belongs to the TatC family.</text>
</comment>
<evidence type="ECO:0000256" key="2">
    <source>
        <dbReference type="ARBA" id="ARBA00022692"/>
    </source>
</evidence>
<dbReference type="AlphaFoldDB" id="A0A7U4DQC9"/>
<dbReference type="HAMAP" id="MF_00902">
    <property type="entry name" value="TatC"/>
    <property type="match status" value="1"/>
</dbReference>
<sequence length="248" mass="27012">MAEPLKSFALFLLELRSSLKILGISIAAVTLPAFFLAGRLLAVFQEHLGEKLYFFSVAGPFLAHVKLGFFAALYVLMPLCMHVLWKAAGKPFGVTGTKLLWFVIATCILFYSGTVFCYMVTLPFGIQFLLSFQSQDLQAVISISRFVNFVTLFILGFGLVFELPVFMIFSAQVGAISRAAFARNRRYAVLVIAILAALLTPTPDLVNMGLMGLPLYLLYESGILLIGWLGLDKGGTGASGARPPALPQ</sequence>
<comment type="subcellular location">
    <subcellularLocation>
        <location evidence="5">Cell inner membrane</location>
        <topology evidence="5">Multi-pass membrane protein</topology>
    </subcellularLocation>
    <subcellularLocation>
        <location evidence="1">Membrane</location>
        <topology evidence="1">Multi-pass membrane protein</topology>
    </subcellularLocation>
</comment>
<evidence type="ECO:0000256" key="4">
    <source>
        <dbReference type="ARBA" id="ARBA00023136"/>
    </source>
</evidence>
<name>A0A7U4DQC9_DESPD</name>
<evidence type="ECO:0000313" key="6">
    <source>
        <dbReference type="EMBL" id="ADW19061.1"/>
    </source>
</evidence>
<keyword evidence="5" id="KW-0811">Translocation</keyword>
<protein>
    <recommendedName>
        <fullName evidence="5">Sec-independent protein translocase protein TatC</fullName>
    </recommendedName>
</protein>
<dbReference type="RefSeq" id="WP_015725586.1">
    <property type="nucleotide sequence ID" value="NC_014972.1"/>
</dbReference>
<accession>A0A7U4DQC9</accession>
<keyword evidence="4 5" id="KW-0472">Membrane</keyword>
<proteinExistence type="inferred from homology"/>
<reference evidence="6 7" key="1">
    <citation type="journal article" date="2011" name="Stand. Genomic Sci.">
        <title>Complete genome sequence of Desulfobulbus propionicus type strain (1pr3).</title>
        <authorList>
            <person name="Pagani I."/>
            <person name="Lapidus A."/>
            <person name="Nolan M."/>
            <person name="Lucas S."/>
            <person name="Hammon N."/>
            <person name="Deshpande S."/>
            <person name="Cheng J.F."/>
            <person name="Chertkov O."/>
            <person name="Davenport K."/>
            <person name="Tapia R."/>
            <person name="Han C."/>
            <person name="Goodwin L."/>
            <person name="Pitluck S."/>
            <person name="Liolios K."/>
            <person name="Mavromatis K."/>
            <person name="Ivanova N."/>
            <person name="Mikhailova N."/>
            <person name="Pati A."/>
            <person name="Chen A."/>
            <person name="Palaniappan K."/>
            <person name="Land M."/>
            <person name="Hauser L."/>
            <person name="Chang Y.J."/>
            <person name="Jeffries C.D."/>
            <person name="Detter J.C."/>
            <person name="Brambilla E."/>
            <person name="Kannan K.P."/>
            <person name="Djao O.D."/>
            <person name="Rohde M."/>
            <person name="Pukall R."/>
            <person name="Spring S."/>
            <person name="Goker M."/>
            <person name="Sikorski J."/>
            <person name="Woyke T."/>
            <person name="Bristow J."/>
            <person name="Eisen J.A."/>
            <person name="Markowitz V."/>
            <person name="Hugenholtz P."/>
            <person name="Kyrpides N.C."/>
            <person name="Klenk H.P."/>
        </authorList>
    </citation>
    <scope>NUCLEOTIDE SEQUENCE [LARGE SCALE GENOMIC DNA]</scope>
    <source>
        <strain evidence="7">ATCC 33891 / DSM 2032 / 1pr3</strain>
    </source>
</reference>
<evidence type="ECO:0000256" key="5">
    <source>
        <dbReference type="HAMAP-Rule" id="MF_00902"/>
    </source>
</evidence>
<keyword evidence="2 5" id="KW-0812">Transmembrane</keyword>
<keyword evidence="5" id="KW-1003">Cell membrane</keyword>
<dbReference type="GO" id="GO:0065002">
    <property type="term" value="P:intracellular protein transmembrane transport"/>
    <property type="evidence" value="ECO:0007669"/>
    <property type="project" value="TreeGrafter"/>
</dbReference>